<feature type="region of interest" description="Disordered" evidence="7">
    <location>
        <begin position="471"/>
        <end position="495"/>
    </location>
</feature>
<dbReference type="GO" id="GO:0003700">
    <property type="term" value="F:DNA-binding transcription factor activity"/>
    <property type="evidence" value="ECO:0007669"/>
    <property type="project" value="InterPro"/>
</dbReference>
<evidence type="ECO:0000259" key="8">
    <source>
        <dbReference type="PROSITE" id="PS50811"/>
    </source>
</evidence>
<dbReference type="OrthoDB" id="2020995at2759"/>
<keyword evidence="3" id="KW-0238">DNA-binding</keyword>
<dbReference type="SMART" id="SM00774">
    <property type="entry name" value="WRKY"/>
    <property type="match status" value="1"/>
</dbReference>
<sequence>MEPVDQKRVVNEMDFFAGDRSSRQHAKADDDHRRHVKIETEHPGLLQHQAEGVNTGLNLLTTNSTATEKSAQNLKEKQRLADARAELERVNAENQRLKLTLNQVNNNYCALQMHLVSLMQRQRNRIAESSEANNTEIDRPMEDKTHGEGILARQFMDLGQSAKAEKDEISESSSQDRSAELSGSPGNTIVESMVRRENNSVTPEGLSHPPGLLPNKAPKFSTTSQDNEQAQQTMAMIRKARVSVRARSEASMISDGCQWRKYGQKMAKGNPCPRAYYRCTMATGCPVRKQVQRCAEDRSILVTTYEGNHNHPLPPAAMAMASTTSAAASTLLSGSMPSADGIMNSNLVPKGMMLPGSPSLITLSASAPFPTVTLDLTHNPNQRPLNQVHPISPHWPHNLSSLPPHLLGHPVYNQSKLLGSFLSSQGNINELPGHLAQNQMHGHPVADTAAAIAADPNFTAALVAAITSIIGNSHRDNSGGNDNSTTSRNTGDNNT</sequence>
<dbReference type="InterPro" id="IPR003657">
    <property type="entry name" value="WRKY_dom"/>
</dbReference>
<feature type="compositionally biased region" description="Polar residues" evidence="7">
    <location>
        <begin position="478"/>
        <end position="495"/>
    </location>
</feature>
<comment type="caution">
    <text evidence="9">The sequence shown here is derived from an EMBL/GenBank/DDBJ whole genome shotgun (WGS) entry which is preliminary data.</text>
</comment>
<keyword evidence="2" id="KW-0805">Transcription regulation</keyword>
<organism evidence="9 10">
    <name type="scientific">Hibiscus trionum</name>
    <name type="common">Flower of an hour</name>
    <dbReference type="NCBI Taxonomy" id="183268"/>
    <lineage>
        <taxon>Eukaryota</taxon>
        <taxon>Viridiplantae</taxon>
        <taxon>Streptophyta</taxon>
        <taxon>Embryophyta</taxon>
        <taxon>Tracheophyta</taxon>
        <taxon>Spermatophyta</taxon>
        <taxon>Magnoliopsida</taxon>
        <taxon>eudicotyledons</taxon>
        <taxon>Gunneridae</taxon>
        <taxon>Pentapetalae</taxon>
        <taxon>rosids</taxon>
        <taxon>malvids</taxon>
        <taxon>Malvales</taxon>
        <taxon>Malvaceae</taxon>
        <taxon>Malvoideae</taxon>
        <taxon>Hibiscus</taxon>
    </lineage>
</organism>
<evidence type="ECO:0000256" key="7">
    <source>
        <dbReference type="SAM" id="MobiDB-lite"/>
    </source>
</evidence>
<protein>
    <recommendedName>
        <fullName evidence="8">WRKY domain-containing protein</fullName>
    </recommendedName>
</protein>
<dbReference type="GO" id="GO:0043565">
    <property type="term" value="F:sequence-specific DNA binding"/>
    <property type="evidence" value="ECO:0007669"/>
    <property type="project" value="InterPro"/>
</dbReference>
<evidence type="ECO:0000256" key="4">
    <source>
        <dbReference type="ARBA" id="ARBA00023163"/>
    </source>
</evidence>
<evidence type="ECO:0000313" key="10">
    <source>
        <dbReference type="Proteomes" id="UP001165190"/>
    </source>
</evidence>
<dbReference type="PROSITE" id="PS50811">
    <property type="entry name" value="WRKY"/>
    <property type="match status" value="1"/>
</dbReference>
<evidence type="ECO:0000256" key="6">
    <source>
        <dbReference type="SAM" id="Coils"/>
    </source>
</evidence>
<keyword evidence="6" id="KW-0175">Coiled coil</keyword>
<evidence type="ECO:0000256" key="2">
    <source>
        <dbReference type="ARBA" id="ARBA00023015"/>
    </source>
</evidence>
<comment type="subcellular location">
    <subcellularLocation>
        <location evidence="1">Nucleus</location>
    </subcellularLocation>
</comment>
<dbReference type="Proteomes" id="UP001165190">
    <property type="component" value="Unassembled WGS sequence"/>
</dbReference>
<keyword evidence="4" id="KW-0804">Transcription</keyword>
<dbReference type="GO" id="GO:0005634">
    <property type="term" value="C:nucleus"/>
    <property type="evidence" value="ECO:0007669"/>
    <property type="project" value="UniProtKB-SubCell"/>
</dbReference>
<dbReference type="Gene3D" id="2.20.25.80">
    <property type="entry name" value="WRKY domain"/>
    <property type="match status" value="1"/>
</dbReference>
<accession>A0A9W7MK81</accession>
<dbReference type="InterPro" id="IPR044810">
    <property type="entry name" value="WRKY_plant"/>
</dbReference>
<dbReference type="FunFam" id="2.20.25.80:FF:000002">
    <property type="entry name" value="probable WRKY transcription factor 31"/>
    <property type="match status" value="1"/>
</dbReference>
<evidence type="ECO:0000313" key="9">
    <source>
        <dbReference type="EMBL" id="GMJ05079.1"/>
    </source>
</evidence>
<gene>
    <name evidence="9" type="ORF">HRI_004177100</name>
</gene>
<feature type="domain" description="WRKY" evidence="8">
    <location>
        <begin position="248"/>
        <end position="314"/>
    </location>
</feature>
<dbReference type="InterPro" id="IPR036576">
    <property type="entry name" value="WRKY_dom_sf"/>
</dbReference>
<evidence type="ECO:0000256" key="1">
    <source>
        <dbReference type="ARBA" id="ARBA00004123"/>
    </source>
</evidence>
<reference evidence="9" key="1">
    <citation type="submission" date="2023-05" db="EMBL/GenBank/DDBJ databases">
        <title>Genome and transcriptome analyses reveal genes involved in the formation of fine ridges on petal epidermal cells in Hibiscus trionum.</title>
        <authorList>
            <person name="Koshimizu S."/>
            <person name="Masuda S."/>
            <person name="Ishii T."/>
            <person name="Shirasu K."/>
            <person name="Hoshino A."/>
            <person name="Arita M."/>
        </authorList>
    </citation>
    <scope>NUCLEOTIDE SEQUENCE</scope>
    <source>
        <strain evidence="9">Hamamatsu line</strain>
    </source>
</reference>
<dbReference type="EMBL" id="BSYR01000044">
    <property type="protein sequence ID" value="GMJ05079.1"/>
    <property type="molecule type" value="Genomic_DNA"/>
</dbReference>
<dbReference type="SUPFAM" id="SSF118290">
    <property type="entry name" value="WRKY DNA-binding domain"/>
    <property type="match status" value="1"/>
</dbReference>
<dbReference type="PANTHER" id="PTHR31429:SF81">
    <property type="entry name" value="TRANSCRIPTION FACTOR WRKY FAMILY-RELATED"/>
    <property type="match status" value="1"/>
</dbReference>
<evidence type="ECO:0000256" key="5">
    <source>
        <dbReference type="ARBA" id="ARBA00023242"/>
    </source>
</evidence>
<feature type="coiled-coil region" evidence="6">
    <location>
        <begin position="73"/>
        <end position="107"/>
    </location>
</feature>
<dbReference type="Pfam" id="PF03106">
    <property type="entry name" value="WRKY"/>
    <property type="match status" value="1"/>
</dbReference>
<feature type="region of interest" description="Disordered" evidence="7">
    <location>
        <begin position="160"/>
        <end position="190"/>
    </location>
</feature>
<proteinExistence type="predicted"/>
<dbReference type="PANTHER" id="PTHR31429">
    <property type="entry name" value="WRKY TRANSCRIPTION FACTOR 36-RELATED"/>
    <property type="match status" value="1"/>
</dbReference>
<name>A0A9W7MK81_HIBTR</name>
<keyword evidence="10" id="KW-1185">Reference proteome</keyword>
<evidence type="ECO:0000256" key="3">
    <source>
        <dbReference type="ARBA" id="ARBA00023125"/>
    </source>
</evidence>
<dbReference type="AlphaFoldDB" id="A0A9W7MK81"/>
<keyword evidence="5" id="KW-0539">Nucleus</keyword>